<protein>
    <submittedName>
        <fullName evidence="2">Uncharacterized protein</fullName>
    </submittedName>
</protein>
<evidence type="ECO:0000313" key="2">
    <source>
        <dbReference type="EMBL" id="JAC01362.1"/>
    </source>
</evidence>
<name>W8C4Y7_CERCA</name>
<reference evidence="2" key="2">
    <citation type="journal article" date="2014" name="BMC Genomics">
        <title>A genomic perspective to assessing quality of mass-reared SIT flies used in Mediterranean fruit fly (Ceratitis capitata) eradication in California.</title>
        <authorList>
            <person name="Calla B."/>
            <person name="Hall B."/>
            <person name="Hou S."/>
            <person name="Geib S.M."/>
        </authorList>
    </citation>
    <scope>NUCLEOTIDE SEQUENCE</scope>
</reference>
<dbReference type="AlphaFoldDB" id="W8C4Y7"/>
<sequence>MEGIEQGRKSIAQFRKSIYGGDEVEFADIFQYDMDDEDHEKILSVMRRSLNRLPPNLKDSLVEKFVETYPEIDWTKHKDAESDEEIEAVKEMDDFSMYSYGNFFPARWNEIHDSFTKNIRNFSSTFTLRDAERFWYEVQQRKETNYITSRMNAIEKLANDVNNSLYMIYKTNLCRGEDFKLDDYEHFHVFGWTDDRFFARRQMRGIAWVDIFMKSLTVECLEAFKLRYDIMELVRLLKPLLLSFCTVNDDYIKESKGIIDNANDLLTVHDRIAQELEKNITYFCEKINQLTNISLQRRSVGRDVVKNYLEMEQLAFVVRDPIEQRYHVNYLKHKADDWQQYCDKQEDDIEQNLRKILFKHKTEEYCSLSMVQCIYAIIEDYKSRIDAMSEEYERRFSELDDKNRKLKLDIDKIKLQREFLAAEKVYMQQRIKEIAERPGSRHKSLRRKRSQLSIISTRSKRKTKMNLNNI</sequence>
<dbReference type="EMBL" id="GAMC01005194">
    <property type="protein sequence ID" value="JAC01362.1"/>
    <property type="molecule type" value="mRNA"/>
</dbReference>
<proteinExistence type="evidence at transcript level"/>
<organism evidence="2">
    <name type="scientific">Ceratitis capitata</name>
    <name type="common">Mediterranean fruit fly</name>
    <name type="synonym">Tephritis capitata</name>
    <dbReference type="NCBI Taxonomy" id="7213"/>
    <lineage>
        <taxon>Eukaryota</taxon>
        <taxon>Metazoa</taxon>
        <taxon>Ecdysozoa</taxon>
        <taxon>Arthropoda</taxon>
        <taxon>Hexapoda</taxon>
        <taxon>Insecta</taxon>
        <taxon>Pterygota</taxon>
        <taxon>Neoptera</taxon>
        <taxon>Endopterygota</taxon>
        <taxon>Diptera</taxon>
        <taxon>Brachycera</taxon>
        <taxon>Muscomorpha</taxon>
        <taxon>Tephritoidea</taxon>
        <taxon>Tephritidae</taxon>
        <taxon>Ceratitis</taxon>
        <taxon>Ceratitis</taxon>
    </lineage>
</organism>
<evidence type="ECO:0000256" key="1">
    <source>
        <dbReference type="SAM" id="Coils"/>
    </source>
</evidence>
<dbReference type="OrthoDB" id="7914571at2759"/>
<accession>W8C4Y7</accession>
<feature type="coiled-coil region" evidence="1">
    <location>
        <begin position="389"/>
        <end position="423"/>
    </location>
</feature>
<reference evidence="2" key="1">
    <citation type="submission" date="2013-07" db="EMBL/GenBank/DDBJ databases">
        <authorList>
            <person name="Geib S."/>
        </authorList>
    </citation>
    <scope>NUCLEOTIDE SEQUENCE</scope>
</reference>
<keyword evidence="1" id="KW-0175">Coiled coil</keyword>